<comment type="caution">
    <text evidence="3">The sequence shown here is derived from an EMBL/GenBank/DDBJ whole genome shotgun (WGS) entry which is preliminary data.</text>
</comment>
<dbReference type="PANTHER" id="PTHR33180">
    <property type="entry name" value="PHOTOSYSTEM II CP43 REACTION CENTER PROTEIN"/>
    <property type="match status" value="1"/>
</dbReference>
<dbReference type="Pfam" id="PF20167">
    <property type="entry name" value="Transposase_32"/>
    <property type="match status" value="1"/>
</dbReference>
<name>A0A9J5W6V4_SOLCO</name>
<dbReference type="AlphaFoldDB" id="A0A9J5W6V4"/>
<proteinExistence type="predicted"/>
<evidence type="ECO:0000256" key="1">
    <source>
        <dbReference type="SAM" id="MobiDB-lite"/>
    </source>
</evidence>
<gene>
    <name evidence="3" type="ORF">H5410_061129</name>
</gene>
<evidence type="ECO:0000313" key="4">
    <source>
        <dbReference type="Proteomes" id="UP000824120"/>
    </source>
</evidence>
<reference evidence="3 4" key="1">
    <citation type="submission" date="2020-09" db="EMBL/GenBank/DDBJ databases">
        <title>De no assembly of potato wild relative species, Solanum commersonii.</title>
        <authorList>
            <person name="Cho K."/>
        </authorList>
    </citation>
    <scope>NUCLEOTIDE SEQUENCE [LARGE SCALE GENOMIC DNA]</scope>
    <source>
        <strain evidence="3">LZ3.2</strain>
        <tissue evidence="3">Leaf</tissue>
    </source>
</reference>
<accession>A0A9J5W6V4</accession>
<evidence type="ECO:0000259" key="2">
    <source>
        <dbReference type="Pfam" id="PF20167"/>
    </source>
</evidence>
<dbReference type="Proteomes" id="UP000824120">
    <property type="component" value="Chromosome 12"/>
</dbReference>
<keyword evidence="4" id="KW-1185">Reference proteome</keyword>
<dbReference type="EMBL" id="JACXVP010000012">
    <property type="protein sequence ID" value="KAG5571363.1"/>
    <property type="molecule type" value="Genomic_DNA"/>
</dbReference>
<feature type="domain" description="Putative plant transposon protein" evidence="2">
    <location>
        <begin position="85"/>
        <end position="233"/>
    </location>
</feature>
<dbReference type="OrthoDB" id="1306244at2759"/>
<feature type="region of interest" description="Disordered" evidence="1">
    <location>
        <begin position="31"/>
        <end position="51"/>
    </location>
</feature>
<sequence>MHDVSGWRGTGGLKARHLGVEGAEGLEAQCLGGGMGRGMTPQGRGSGSFSPISQQIIDRGTEDYYRGEDIVHRWCSGQRKTAIFKPVDYVVVRGKKVKSDSDVINAVLECTKNIANDYQSMIKTTGGHKNWLAPLLSNDTPRWIEATIPIEKKELNVAARYWFGFISTTIMPSQNESILRHTKAASLYSISDRRCLNLGIIIGQDMAMRVRQRVASLPFLVLITELCRQNRVPHDKKKDVEVIPTSSTDILCIEAEYLKDEVYKKKAAPMDSSTTVDIETLPVEVVLPTPVTRPLGISSTSPSVIPSSSTTLLPPSSVTSVAASRPTLTQTAILYMGHLAHSVDMRPSRLEATIPGMIERALVAAVTPFKESIDALTQG</sequence>
<evidence type="ECO:0000313" key="3">
    <source>
        <dbReference type="EMBL" id="KAG5571363.1"/>
    </source>
</evidence>
<dbReference type="InterPro" id="IPR046796">
    <property type="entry name" value="Transposase_32_dom"/>
</dbReference>
<protein>
    <recommendedName>
        <fullName evidence="2">Putative plant transposon protein domain-containing protein</fullName>
    </recommendedName>
</protein>
<organism evidence="3 4">
    <name type="scientific">Solanum commersonii</name>
    <name type="common">Commerson's wild potato</name>
    <name type="synonym">Commerson's nightshade</name>
    <dbReference type="NCBI Taxonomy" id="4109"/>
    <lineage>
        <taxon>Eukaryota</taxon>
        <taxon>Viridiplantae</taxon>
        <taxon>Streptophyta</taxon>
        <taxon>Embryophyta</taxon>
        <taxon>Tracheophyta</taxon>
        <taxon>Spermatophyta</taxon>
        <taxon>Magnoliopsida</taxon>
        <taxon>eudicotyledons</taxon>
        <taxon>Gunneridae</taxon>
        <taxon>Pentapetalae</taxon>
        <taxon>asterids</taxon>
        <taxon>lamiids</taxon>
        <taxon>Solanales</taxon>
        <taxon>Solanaceae</taxon>
        <taxon>Solanoideae</taxon>
        <taxon>Solaneae</taxon>
        <taxon>Solanum</taxon>
    </lineage>
</organism>
<dbReference type="PANTHER" id="PTHR33180:SF31">
    <property type="entry name" value="POLYPROTEIN PROTEIN"/>
    <property type="match status" value="1"/>
</dbReference>